<feature type="domain" description="Transposase IS66 central" evidence="1">
    <location>
        <begin position="4"/>
        <end position="69"/>
    </location>
</feature>
<dbReference type="RefSeq" id="WP_190718171.1">
    <property type="nucleotide sequence ID" value="NZ_JACJSW010000019.1"/>
</dbReference>
<accession>A0ABR8HNI3</accession>
<organism evidence="2 3">
    <name type="scientific">Microcystis flos-aquae FACHB-1344</name>
    <dbReference type="NCBI Taxonomy" id="2692899"/>
    <lineage>
        <taxon>Bacteria</taxon>
        <taxon>Bacillati</taxon>
        <taxon>Cyanobacteriota</taxon>
        <taxon>Cyanophyceae</taxon>
        <taxon>Oscillatoriophycideae</taxon>
        <taxon>Chroococcales</taxon>
        <taxon>Microcystaceae</taxon>
        <taxon>Microcystis</taxon>
    </lineage>
</organism>
<protein>
    <submittedName>
        <fullName evidence="2">Transposase</fullName>
    </submittedName>
</protein>
<name>A0ABR8HNI3_9CHRO</name>
<evidence type="ECO:0000259" key="1">
    <source>
        <dbReference type="Pfam" id="PF03050"/>
    </source>
</evidence>
<reference evidence="2 3" key="1">
    <citation type="journal article" date="2020" name="ISME J.">
        <title>Comparative genomics reveals insights into cyanobacterial evolution and habitat adaptation.</title>
        <authorList>
            <person name="Chen M.Y."/>
            <person name="Teng W.K."/>
            <person name="Zhao L."/>
            <person name="Hu C.X."/>
            <person name="Zhou Y.K."/>
            <person name="Han B.P."/>
            <person name="Song L.R."/>
            <person name="Shu W.S."/>
        </authorList>
    </citation>
    <scope>NUCLEOTIDE SEQUENCE [LARGE SCALE GENOMIC DNA]</scope>
    <source>
        <strain evidence="2 3">FACHB-1344</strain>
    </source>
</reference>
<dbReference type="Proteomes" id="UP000636187">
    <property type="component" value="Unassembled WGS sequence"/>
</dbReference>
<comment type="caution">
    <text evidence="2">The sequence shown here is derived from an EMBL/GenBank/DDBJ whole genome shotgun (WGS) entry which is preliminary data.</text>
</comment>
<dbReference type="EMBL" id="JACJSW010000019">
    <property type="protein sequence ID" value="MBD2620338.1"/>
    <property type="molecule type" value="Genomic_DNA"/>
</dbReference>
<dbReference type="Pfam" id="PF03050">
    <property type="entry name" value="DDE_Tnp_IS66"/>
    <property type="match status" value="1"/>
</dbReference>
<sequence length="86" mass="9213">MRHYQPSVAEAEAYIQAAPIVGADETGFAQGNADGQNPQSKRAWLWVAVTPSVSFFQVMLSRSSAAAQAGNEIWVVAGNHKILLLS</sequence>
<proteinExistence type="predicted"/>
<keyword evidence="3" id="KW-1185">Reference proteome</keyword>
<dbReference type="InterPro" id="IPR004291">
    <property type="entry name" value="Transposase_IS66_central"/>
</dbReference>
<gene>
    <name evidence="2" type="ORF">H6G48_00895</name>
</gene>
<evidence type="ECO:0000313" key="3">
    <source>
        <dbReference type="Proteomes" id="UP000636187"/>
    </source>
</evidence>
<evidence type="ECO:0000313" key="2">
    <source>
        <dbReference type="EMBL" id="MBD2620338.1"/>
    </source>
</evidence>